<evidence type="ECO:0000313" key="3">
    <source>
        <dbReference type="WBParaSite" id="L893_g30670.t1"/>
    </source>
</evidence>
<feature type="compositionally biased region" description="Basic and acidic residues" evidence="1">
    <location>
        <begin position="105"/>
        <end position="116"/>
    </location>
</feature>
<feature type="compositionally biased region" description="Low complexity" evidence="1">
    <location>
        <begin position="268"/>
        <end position="286"/>
    </location>
</feature>
<feature type="region of interest" description="Disordered" evidence="1">
    <location>
        <begin position="268"/>
        <end position="287"/>
    </location>
</feature>
<name>A0A1I7ZXA8_9BILA</name>
<feature type="compositionally biased region" description="Low complexity" evidence="1">
    <location>
        <begin position="443"/>
        <end position="454"/>
    </location>
</feature>
<reference evidence="3" key="1">
    <citation type="submission" date="2016-11" db="UniProtKB">
        <authorList>
            <consortium name="WormBaseParasite"/>
        </authorList>
    </citation>
    <scope>IDENTIFICATION</scope>
</reference>
<organism evidence="2 3">
    <name type="scientific">Steinernema glaseri</name>
    <dbReference type="NCBI Taxonomy" id="37863"/>
    <lineage>
        <taxon>Eukaryota</taxon>
        <taxon>Metazoa</taxon>
        <taxon>Ecdysozoa</taxon>
        <taxon>Nematoda</taxon>
        <taxon>Chromadorea</taxon>
        <taxon>Rhabditida</taxon>
        <taxon>Tylenchina</taxon>
        <taxon>Panagrolaimomorpha</taxon>
        <taxon>Strongyloidoidea</taxon>
        <taxon>Steinernematidae</taxon>
        <taxon>Steinernema</taxon>
    </lineage>
</organism>
<keyword evidence="2" id="KW-1185">Reference proteome</keyword>
<feature type="compositionally biased region" description="Low complexity" evidence="1">
    <location>
        <begin position="131"/>
        <end position="141"/>
    </location>
</feature>
<dbReference type="Proteomes" id="UP000095287">
    <property type="component" value="Unplaced"/>
</dbReference>
<dbReference type="WBParaSite" id="L893_g30670.t1">
    <property type="protein sequence ID" value="L893_g30670.t1"/>
    <property type="gene ID" value="L893_g30670"/>
</dbReference>
<evidence type="ECO:0000256" key="1">
    <source>
        <dbReference type="SAM" id="MobiDB-lite"/>
    </source>
</evidence>
<proteinExistence type="predicted"/>
<dbReference type="AlphaFoldDB" id="A0A1I7ZXA8"/>
<sequence>MDSPLRDNVKVRRFSTMTFAPRGVSTPLTAAIKEEPDTAPLPKENAPIVPSFVTTIQQPPVSQPFKQKLNFSTPAAPATPVSVTPVVTKESALFKELISLDDDEKPKAEPVKKEVPVPETTPVVLPPAPVTPKATTTAVPVHDTPKGPTFSTLFGGPAKPVEASTSTAPSVAPAPANPIVTTPTAAPAAVPTTAPASSEAAAPPASTASPSTFSFKPKEPSTGTTASSFSFKPKEPSTGTTPSVFGGFGSSTKPSSLFGGSAIKPAATETAPAAPTSPSAFSFSKPAENKTSLFGKPVATTPASGAVASNNDEGMMEDDAPEATSSAKTGSLFASSGFLSGMGSAVPKGEVKNQAAQSPSSFSFKPTTNTAGASSFGKATFGGGSSPFSGGSTFGGGASFGAKPAFGGSTTPATGGGFSSFASAGGSGFAKFAQQGNSGFGAAATGASTFGGSTMTPTQASTFGGGTSSSFSNQGASFKGWR</sequence>
<feature type="region of interest" description="Disordered" evidence="1">
    <location>
        <begin position="293"/>
        <end position="327"/>
    </location>
</feature>
<feature type="region of interest" description="Disordered" evidence="1">
    <location>
        <begin position="105"/>
        <end position="248"/>
    </location>
</feature>
<feature type="compositionally biased region" description="Low complexity" evidence="1">
    <location>
        <begin position="163"/>
        <end position="212"/>
    </location>
</feature>
<protein>
    <submittedName>
        <fullName evidence="3">RanBD1 domain-containing protein</fullName>
    </submittedName>
</protein>
<feature type="region of interest" description="Disordered" evidence="1">
    <location>
        <begin position="443"/>
        <end position="482"/>
    </location>
</feature>
<accession>A0A1I7ZXA8</accession>
<feature type="compositionally biased region" description="Polar residues" evidence="1">
    <location>
        <begin position="301"/>
        <end position="312"/>
    </location>
</feature>
<evidence type="ECO:0000313" key="2">
    <source>
        <dbReference type="Proteomes" id="UP000095287"/>
    </source>
</evidence>
<feature type="compositionally biased region" description="Polar residues" evidence="1">
    <location>
        <begin position="221"/>
        <end position="230"/>
    </location>
</feature>